<dbReference type="Proteomes" id="UP001432322">
    <property type="component" value="Unassembled WGS sequence"/>
</dbReference>
<name>A0AAV5WZY7_9BILA</name>
<organism evidence="2 3">
    <name type="scientific">Pristionchus fissidentatus</name>
    <dbReference type="NCBI Taxonomy" id="1538716"/>
    <lineage>
        <taxon>Eukaryota</taxon>
        <taxon>Metazoa</taxon>
        <taxon>Ecdysozoa</taxon>
        <taxon>Nematoda</taxon>
        <taxon>Chromadorea</taxon>
        <taxon>Rhabditida</taxon>
        <taxon>Rhabditina</taxon>
        <taxon>Diplogasteromorpha</taxon>
        <taxon>Diplogasteroidea</taxon>
        <taxon>Neodiplogasteridae</taxon>
        <taxon>Pristionchus</taxon>
    </lineage>
</organism>
<proteinExistence type="predicted"/>
<comment type="caution">
    <text evidence="2">The sequence shown here is derived from an EMBL/GenBank/DDBJ whole genome shotgun (WGS) entry which is preliminary data.</text>
</comment>
<accession>A0AAV5WZY7</accession>
<gene>
    <name evidence="2" type="ORF">PFISCL1PPCAC_28038</name>
</gene>
<evidence type="ECO:0000313" key="2">
    <source>
        <dbReference type="EMBL" id="GMT36741.1"/>
    </source>
</evidence>
<reference evidence="2" key="1">
    <citation type="submission" date="2023-10" db="EMBL/GenBank/DDBJ databases">
        <title>Genome assembly of Pristionchus species.</title>
        <authorList>
            <person name="Yoshida K."/>
            <person name="Sommer R.J."/>
        </authorList>
    </citation>
    <scope>NUCLEOTIDE SEQUENCE</scope>
    <source>
        <strain evidence="2">RS5133</strain>
    </source>
</reference>
<feature type="non-terminal residue" evidence="2">
    <location>
        <position position="1"/>
    </location>
</feature>
<sequence length="309" mass="36771">PKAFHEVSVDLTALRDSLVAPRIPRGAKLPSERNKQINLRHSLHEGFFNVRPTDMEERLAAVELDREYRPNIDREDFIIPERTTTLDWLGFITEKISTPYEPAQPKIIYNHLPEQRMEMRRKRPCYRDEEDVEFYEKIEDWSDDLTKSSSLKELRPGTKRSRALLNLQYTPLRSILKKIERPPIDWQKSWFKMEEKKIFVDEVSFLKGIDWGATREKETLRKFIRPLYPPKEKMPRINVLDLDAFSPVRKDEKVLEKSRVHPSQRALESSGLQPYRYGQPGIVRKPTTEELTELRQWKKRRIGKKDTYI</sequence>
<protein>
    <submittedName>
        <fullName evidence="2">Uncharacterized protein</fullName>
    </submittedName>
</protein>
<feature type="region of interest" description="Disordered" evidence="1">
    <location>
        <begin position="256"/>
        <end position="281"/>
    </location>
</feature>
<dbReference type="EMBL" id="BTSY01000007">
    <property type="protein sequence ID" value="GMT36741.1"/>
    <property type="molecule type" value="Genomic_DNA"/>
</dbReference>
<dbReference type="AlphaFoldDB" id="A0AAV5WZY7"/>
<evidence type="ECO:0000313" key="3">
    <source>
        <dbReference type="Proteomes" id="UP001432322"/>
    </source>
</evidence>
<evidence type="ECO:0000256" key="1">
    <source>
        <dbReference type="SAM" id="MobiDB-lite"/>
    </source>
</evidence>
<keyword evidence="3" id="KW-1185">Reference proteome</keyword>